<accession>A0ABT1JPW7</accession>
<dbReference type="InterPro" id="IPR050155">
    <property type="entry name" value="HAD-like_hydrolase_sf"/>
</dbReference>
<dbReference type="EMBL" id="AUBJ02000001">
    <property type="protein sequence ID" value="MCP2334557.1"/>
    <property type="molecule type" value="Genomic_DNA"/>
</dbReference>
<dbReference type="Pfam" id="PF13242">
    <property type="entry name" value="Hydrolase_like"/>
    <property type="match status" value="1"/>
</dbReference>
<dbReference type="SFLD" id="SFLDG01129">
    <property type="entry name" value="C1.5:_HAD__Beta-PGM__Phosphata"/>
    <property type="match status" value="1"/>
</dbReference>
<sequence>MFRAGRLGWRREPDRPARLVVMTTAEDTRLVLWDIDHTLIENRGFGRLVYERIFPRVVGRPLRALADVHGRTELDIIHDTLALHGLEPTEDLVARLSAARTAAYREGEGELAALGWALPGAEAALRSLAADPRVHQSVLTGNTLEVAEVKLRAFGLDGLLDLASGAYGDDAHDRAELVGIARRRHRAVTGRTATEETSVLVGDTPHDVLAGLRGGARVVGVATGVYSVADLRDAGAVRVLANLEDLALVREAILTA</sequence>
<organism evidence="1 2">
    <name type="scientific">Actinoalloteichus caeruleus DSM 43889</name>
    <dbReference type="NCBI Taxonomy" id="1120930"/>
    <lineage>
        <taxon>Bacteria</taxon>
        <taxon>Bacillati</taxon>
        <taxon>Actinomycetota</taxon>
        <taxon>Actinomycetes</taxon>
        <taxon>Pseudonocardiales</taxon>
        <taxon>Pseudonocardiaceae</taxon>
        <taxon>Actinoalloteichus</taxon>
        <taxon>Actinoalloteichus cyanogriseus</taxon>
    </lineage>
</organism>
<dbReference type="Gene3D" id="3.40.50.1000">
    <property type="entry name" value="HAD superfamily/HAD-like"/>
    <property type="match status" value="1"/>
</dbReference>
<dbReference type="PANTHER" id="PTHR43434:SF1">
    <property type="entry name" value="PHOSPHOGLYCOLATE PHOSPHATASE"/>
    <property type="match status" value="1"/>
</dbReference>
<dbReference type="SUPFAM" id="SSF56784">
    <property type="entry name" value="HAD-like"/>
    <property type="match status" value="1"/>
</dbReference>
<keyword evidence="2" id="KW-1185">Reference proteome</keyword>
<dbReference type="PANTHER" id="PTHR43434">
    <property type="entry name" value="PHOSPHOGLYCOLATE PHOSPHATASE"/>
    <property type="match status" value="1"/>
</dbReference>
<dbReference type="InterPro" id="IPR036412">
    <property type="entry name" value="HAD-like_sf"/>
</dbReference>
<dbReference type="InterPro" id="IPR023198">
    <property type="entry name" value="PGP-like_dom2"/>
</dbReference>
<comment type="caution">
    <text evidence="1">The sequence shown here is derived from an EMBL/GenBank/DDBJ whole genome shotgun (WGS) entry which is preliminary data.</text>
</comment>
<gene>
    <name evidence="1" type="ORF">G443_004827</name>
</gene>
<dbReference type="InterPro" id="IPR023214">
    <property type="entry name" value="HAD_sf"/>
</dbReference>
<name>A0ABT1JPW7_ACTCY</name>
<proteinExistence type="predicted"/>
<dbReference type="Proteomes" id="UP000791080">
    <property type="component" value="Unassembled WGS sequence"/>
</dbReference>
<reference evidence="1 2" key="1">
    <citation type="submission" date="2022-06" db="EMBL/GenBank/DDBJ databases">
        <title>Genomic Encyclopedia of Type Strains, Phase I: the one thousand microbial genomes (KMG-I) project.</title>
        <authorList>
            <person name="Kyrpides N."/>
        </authorList>
    </citation>
    <scope>NUCLEOTIDE SEQUENCE [LARGE SCALE GENOMIC DNA]</scope>
    <source>
        <strain evidence="1 2">DSM 43889</strain>
    </source>
</reference>
<evidence type="ECO:0000313" key="2">
    <source>
        <dbReference type="Proteomes" id="UP000791080"/>
    </source>
</evidence>
<evidence type="ECO:0000313" key="1">
    <source>
        <dbReference type="EMBL" id="MCP2334557.1"/>
    </source>
</evidence>
<dbReference type="Gene3D" id="1.10.150.240">
    <property type="entry name" value="Putative phosphatase, domain 2"/>
    <property type="match status" value="1"/>
</dbReference>
<protein>
    <submittedName>
        <fullName evidence="1">Phosphoglycolate phosphatase, HAD superfamily</fullName>
    </submittedName>
</protein>
<dbReference type="SFLD" id="SFLDS00003">
    <property type="entry name" value="Haloacid_Dehalogenase"/>
    <property type="match status" value="1"/>
</dbReference>